<evidence type="ECO:0000256" key="6">
    <source>
        <dbReference type="ARBA" id="ARBA00023022"/>
    </source>
</evidence>
<protein>
    <recommendedName>
        <fullName evidence="2">lysozyme</fullName>
        <ecNumber evidence="2">3.2.1.17</ecNumber>
    </recommendedName>
    <alternativeName>
        <fullName evidence="9">1,4-beta-N-acetylmuramidase</fullName>
    </alternativeName>
</protein>
<evidence type="ECO:0000256" key="12">
    <source>
        <dbReference type="SAM" id="SignalP"/>
    </source>
</evidence>
<keyword evidence="7 11" id="KW-1015">Disulfide bond</keyword>
<feature type="signal peptide" evidence="12">
    <location>
        <begin position="1"/>
        <end position="25"/>
    </location>
</feature>
<proteinExistence type="predicted"/>
<dbReference type="PANTHER" id="PTHR11195">
    <property type="entry name" value="DESTABILASE-RELATED"/>
    <property type="match status" value="1"/>
</dbReference>
<keyword evidence="3" id="KW-0929">Antimicrobial</keyword>
<evidence type="ECO:0000256" key="10">
    <source>
        <dbReference type="PIRSR" id="PIRSR608597-1"/>
    </source>
</evidence>
<keyword evidence="8" id="KW-0326">Glycosidase</keyword>
<feature type="active site" description="Nucleophile" evidence="10">
    <location>
        <position position="51"/>
    </location>
</feature>
<dbReference type="InterPro" id="IPR008597">
    <property type="entry name" value="Invert_lysozyme"/>
</dbReference>
<dbReference type="AlphaFoldDB" id="A0A915NI43"/>
<dbReference type="GO" id="GO:0003796">
    <property type="term" value="F:lysozyme activity"/>
    <property type="evidence" value="ECO:0007669"/>
    <property type="project" value="UniProtKB-EC"/>
</dbReference>
<keyword evidence="13" id="KW-1185">Reference proteome</keyword>
<keyword evidence="12" id="KW-0732">Signal</keyword>
<accession>A0A915NI43</accession>
<evidence type="ECO:0000256" key="4">
    <source>
        <dbReference type="ARBA" id="ARBA00022638"/>
    </source>
</evidence>
<evidence type="ECO:0000256" key="3">
    <source>
        <dbReference type="ARBA" id="ARBA00022529"/>
    </source>
</evidence>
<organism evidence="13 14">
    <name type="scientific">Meloidogyne floridensis</name>
    <dbReference type="NCBI Taxonomy" id="298350"/>
    <lineage>
        <taxon>Eukaryota</taxon>
        <taxon>Metazoa</taxon>
        <taxon>Ecdysozoa</taxon>
        <taxon>Nematoda</taxon>
        <taxon>Chromadorea</taxon>
        <taxon>Rhabditida</taxon>
        <taxon>Tylenchina</taxon>
        <taxon>Tylenchomorpha</taxon>
        <taxon>Tylenchoidea</taxon>
        <taxon>Meloidogynidae</taxon>
        <taxon>Meloidogyninae</taxon>
        <taxon>Meloidogyne</taxon>
    </lineage>
</organism>
<keyword evidence="5" id="KW-0378">Hydrolase</keyword>
<evidence type="ECO:0000256" key="8">
    <source>
        <dbReference type="ARBA" id="ARBA00023295"/>
    </source>
</evidence>
<feature type="active site" description="Proton donor" evidence="10">
    <location>
        <position position="40"/>
    </location>
</feature>
<evidence type="ECO:0000256" key="9">
    <source>
        <dbReference type="ARBA" id="ARBA00031262"/>
    </source>
</evidence>
<feature type="disulfide bond" evidence="11">
    <location>
        <begin position="70"/>
        <end position="98"/>
    </location>
</feature>
<feature type="chain" id="PRO_5037846521" description="lysozyme" evidence="12">
    <location>
        <begin position="26"/>
        <end position="174"/>
    </location>
</feature>
<dbReference type="WBParaSite" id="scf7180000417410.g1248">
    <property type="protein sequence ID" value="scf7180000417410.g1248"/>
    <property type="gene ID" value="scf7180000417410.g1248"/>
</dbReference>
<dbReference type="PROSITE" id="PS51909">
    <property type="entry name" value="LYSOZYME_I"/>
    <property type="match status" value="1"/>
</dbReference>
<evidence type="ECO:0000313" key="13">
    <source>
        <dbReference type="Proteomes" id="UP000887560"/>
    </source>
</evidence>
<evidence type="ECO:0000256" key="2">
    <source>
        <dbReference type="ARBA" id="ARBA00012732"/>
    </source>
</evidence>
<dbReference type="GO" id="GO:0031640">
    <property type="term" value="P:killing of cells of another organism"/>
    <property type="evidence" value="ECO:0007669"/>
    <property type="project" value="UniProtKB-KW"/>
</dbReference>
<dbReference type="GO" id="GO:0050830">
    <property type="term" value="P:defense response to Gram-positive bacterium"/>
    <property type="evidence" value="ECO:0007669"/>
    <property type="project" value="TreeGrafter"/>
</dbReference>
<feature type="disulfide bond" evidence="11">
    <location>
        <begin position="88"/>
        <end position="94"/>
    </location>
</feature>
<feature type="disulfide bond" evidence="11">
    <location>
        <begin position="32"/>
        <end position="117"/>
    </location>
</feature>
<dbReference type="FunFam" id="1.10.530.10:FF:000023">
    <property type="entry name" value="Invertebrate-type lysozyme"/>
    <property type="match status" value="1"/>
</dbReference>
<evidence type="ECO:0000256" key="7">
    <source>
        <dbReference type="ARBA" id="ARBA00023157"/>
    </source>
</evidence>
<keyword evidence="6" id="KW-0044">Antibiotic</keyword>
<dbReference type="PANTHER" id="PTHR11195:SF13">
    <property type="entry name" value="INVERTEBRATE-TYPE LYSOZYME 2-RELATED"/>
    <property type="match status" value="1"/>
</dbReference>
<comment type="catalytic activity">
    <reaction evidence="1">
        <text>Hydrolysis of (1-&gt;4)-beta-linkages between N-acetylmuramic acid and N-acetyl-D-glucosamine residues in a peptidoglycan and between N-acetyl-D-glucosamine residues in chitodextrins.</text>
        <dbReference type="EC" id="3.2.1.17"/>
    </reaction>
</comment>
<feature type="disulfide bond" evidence="11">
    <location>
        <begin position="48"/>
        <end position="57"/>
    </location>
</feature>
<dbReference type="Proteomes" id="UP000887560">
    <property type="component" value="Unplaced"/>
</dbReference>
<evidence type="ECO:0000256" key="5">
    <source>
        <dbReference type="ARBA" id="ARBA00022801"/>
    </source>
</evidence>
<evidence type="ECO:0000256" key="11">
    <source>
        <dbReference type="PIRSR" id="PIRSR608597-3"/>
    </source>
</evidence>
<name>A0A915NI43_9BILA</name>
<dbReference type="Pfam" id="PF05497">
    <property type="entry name" value="Destabilase"/>
    <property type="match status" value="1"/>
</dbReference>
<reference evidence="14" key="1">
    <citation type="submission" date="2022-11" db="UniProtKB">
        <authorList>
            <consortium name="WormBaseParasite"/>
        </authorList>
    </citation>
    <scope>IDENTIFICATION</scope>
</reference>
<evidence type="ECO:0000313" key="14">
    <source>
        <dbReference type="WBParaSite" id="scf7180000417410.g1248"/>
    </source>
</evidence>
<dbReference type="EC" id="3.2.1.17" evidence="2"/>
<feature type="disulfide bond" evidence="11">
    <location>
        <begin position="37"/>
        <end position="43"/>
    </location>
</feature>
<sequence length="174" mass="20305">MLVKLIYKINIIFVIYFLNIQNCFADQKLNECLNAICQQESSCKPLGCKFDVNSDSCGYYQIKLPYYNDCGTPGREEGESIDSAWKRCASDYDCSTKCVENYYNRYQGKCSETMNQCEKMSRLHNGGPRGCDKVGTIKYWEGVKGKLEEKNFEKEEKNFEKEEKNFEKEEKKKN</sequence>
<dbReference type="Gene3D" id="1.10.530.10">
    <property type="match status" value="1"/>
</dbReference>
<dbReference type="InterPro" id="IPR023346">
    <property type="entry name" value="Lysozyme-like_dom_sf"/>
</dbReference>
<evidence type="ECO:0000256" key="1">
    <source>
        <dbReference type="ARBA" id="ARBA00000632"/>
    </source>
</evidence>
<dbReference type="SUPFAM" id="SSF53955">
    <property type="entry name" value="Lysozyme-like"/>
    <property type="match status" value="1"/>
</dbReference>
<keyword evidence="4" id="KW-0081">Bacteriolytic enzyme</keyword>